<dbReference type="OrthoDB" id="378874at2759"/>
<keyword evidence="8" id="KW-0805">Transcription regulation</keyword>
<evidence type="ECO:0000256" key="9">
    <source>
        <dbReference type="ARBA" id="ARBA00023163"/>
    </source>
</evidence>
<gene>
    <name evidence="14" type="ORF">DGYR_LOCUS3683</name>
</gene>
<dbReference type="InterPro" id="IPR035979">
    <property type="entry name" value="RBD_domain_sf"/>
</dbReference>
<comment type="similarity">
    <text evidence="3">Belongs to the RRM NELF-E family.</text>
</comment>
<evidence type="ECO:0000313" key="14">
    <source>
        <dbReference type="EMBL" id="CAD5114880.1"/>
    </source>
</evidence>
<feature type="compositionally biased region" description="Basic and acidic residues" evidence="12">
    <location>
        <begin position="42"/>
        <end position="67"/>
    </location>
</feature>
<proteinExistence type="inferred from homology"/>
<keyword evidence="10" id="KW-0539">Nucleus</keyword>
<dbReference type="Proteomes" id="UP000549394">
    <property type="component" value="Unassembled WGS sequence"/>
</dbReference>
<feature type="region of interest" description="Disordered" evidence="12">
    <location>
        <begin position="28"/>
        <end position="165"/>
    </location>
</feature>
<evidence type="ECO:0000256" key="11">
    <source>
        <dbReference type="PROSITE-ProRule" id="PRU00176"/>
    </source>
</evidence>
<evidence type="ECO:0000256" key="4">
    <source>
        <dbReference type="ARBA" id="ARBA00014464"/>
    </source>
</evidence>
<evidence type="ECO:0000256" key="12">
    <source>
        <dbReference type="SAM" id="MobiDB-lite"/>
    </source>
</evidence>
<dbReference type="InterPro" id="IPR012677">
    <property type="entry name" value="Nucleotide-bd_a/b_plait_sf"/>
</dbReference>
<dbReference type="EMBL" id="CAJFCJ010000005">
    <property type="protein sequence ID" value="CAD5114880.1"/>
    <property type="molecule type" value="Genomic_DNA"/>
</dbReference>
<keyword evidence="5" id="KW-0158">Chromosome</keyword>
<dbReference type="Gene3D" id="3.30.70.330">
    <property type="match status" value="1"/>
</dbReference>
<dbReference type="GO" id="GO:0005694">
    <property type="term" value="C:chromosome"/>
    <property type="evidence" value="ECO:0007669"/>
    <property type="project" value="UniProtKB-SubCell"/>
</dbReference>
<evidence type="ECO:0000256" key="10">
    <source>
        <dbReference type="ARBA" id="ARBA00023242"/>
    </source>
</evidence>
<dbReference type="AlphaFoldDB" id="A0A7I8VJY6"/>
<evidence type="ECO:0000256" key="6">
    <source>
        <dbReference type="ARBA" id="ARBA00022491"/>
    </source>
</evidence>
<dbReference type="GO" id="GO:0032021">
    <property type="term" value="C:NELF complex"/>
    <property type="evidence" value="ECO:0007669"/>
    <property type="project" value="InterPro"/>
</dbReference>
<dbReference type="GO" id="GO:0034244">
    <property type="term" value="P:negative regulation of transcription elongation by RNA polymerase II"/>
    <property type="evidence" value="ECO:0007669"/>
    <property type="project" value="TreeGrafter"/>
</dbReference>
<evidence type="ECO:0000256" key="2">
    <source>
        <dbReference type="ARBA" id="ARBA00004286"/>
    </source>
</evidence>
<evidence type="ECO:0000256" key="3">
    <source>
        <dbReference type="ARBA" id="ARBA00006120"/>
    </source>
</evidence>
<sequence>MKSFHLPTQLTDAEKILQKKFADLKKVRKQFQSYAKPSKATDGSDKKNAEEEKKISEKAADATEQAKKLLKSGGLKIEVDKKEGKFKKKRVRRDSNEKQAPVGFQPFQKNQSPERPVEEEEKKGPVAKKKYKPLLESFVSGGKQGPSEKPPTERHTKREFTPKRGNTVYVSGHGITEEILRKACSEIGSIININVEPDKHCGFVTFESMEDADTAVNEVSGSIVCGVQLNVSIARRQPNFETPAEGAATQTWSSIAAIQSQKSISNHKETRDMVKYDDIF</sequence>
<dbReference type="PANTHER" id="PTHR17250">
    <property type="entry name" value="NEGATIVE ELONGATION FACTOR E"/>
    <property type="match status" value="1"/>
</dbReference>
<dbReference type="PROSITE" id="PS50102">
    <property type="entry name" value="RRM"/>
    <property type="match status" value="1"/>
</dbReference>
<protein>
    <recommendedName>
        <fullName evidence="4">Negative elongation factor E</fullName>
    </recommendedName>
</protein>
<reference evidence="14 15" key="1">
    <citation type="submission" date="2020-08" db="EMBL/GenBank/DDBJ databases">
        <authorList>
            <person name="Hejnol A."/>
        </authorList>
    </citation>
    <scope>NUCLEOTIDE SEQUENCE [LARGE SCALE GENOMIC DNA]</scope>
</reference>
<evidence type="ECO:0000256" key="7">
    <source>
        <dbReference type="ARBA" id="ARBA00022884"/>
    </source>
</evidence>
<dbReference type="Pfam" id="PF00076">
    <property type="entry name" value="RRM_1"/>
    <property type="match status" value="1"/>
</dbReference>
<evidence type="ECO:0000256" key="5">
    <source>
        <dbReference type="ARBA" id="ARBA00022454"/>
    </source>
</evidence>
<dbReference type="GO" id="GO:0003723">
    <property type="term" value="F:RNA binding"/>
    <property type="evidence" value="ECO:0007669"/>
    <property type="project" value="UniProtKB-UniRule"/>
</dbReference>
<comment type="subcellular location">
    <subcellularLocation>
        <location evidence="2">Chromosome</location>
    </subcellularLocation>
    <subcellularLocation>
        <location evidence="1">Nucleus</location>
    </subcellularLocation>
</comment>
<dbReference type="SUPFAM" id="SSF54928">
    <property type="entry name" value="RNA-binding domain, RBD"/>
    <property type="match status" value="1"/>
</dbReference>
<dbReference type="InterPro" id="IPR000504">
    <property type="entry name" value="RRM_dom"/>
</dbReference>
<name>A0A7I8VJY6_9ANNE</name>
<comment type="caution">
    <text evidence="14">The sequence shown here is derived from an EMBL/GenBank/DDBJ whole genome shotgun (WGS) entry which is preliminary data.</text>
</comment>
<dbReference type="InterPro" id="IPR033102">
    <property type="entry name" value="NELFE"/>
</dbReference>
<accession>A0A7I8VJY6</accession>
<dbReference type="SMART" id="SM00360">
    <property type="entry name" value="RRM"/>
    <property type="match status" value="1"/>
</dbReference>
<evidence type="ECO:0000313" key="15">
    <source>
        <dbReference type="Proteomes" id="UP000549394"/>
    </source>
</evidence>
<keyword evidence="15" id="KW-1185">Reference proteome</keyword>
<dbReference type="PANTHER" id="PTHR17250:SF0">
    <property type="entry name" value="NEGATIVE ELONGATION FACTOR E"/>
    <property type="match status" value="1"/>
</dbReference>
<feature type="compositionally biased region" description="Basic and acidic residues" evidence="12">
    <location>
        <begin position="150"/>
        <end position="162"/>
    </location>
</feature>
<keyword evidence="9" id="KW-0804">Transcription</keyword>
<keyword evidence="7 11" id="KW-0694">RNA-binding</keyword>
<evidence type="ECO:0000256" key="1">
    <source>
        <dbReference type="ARBA" id="ARBA00004123"/>
    </source>
</evidence>
<feature type="domain" description="RRM" evidence="13">
    <location>
        <begin position="166"/>
        <end position="236"/>
    </location>
</feature>
<evidence type="ECO:0000256" key="8">
    <source>
        <dbReference type="ARBA" id="ARBA00023015"/>
    </source>
</evidence>
<keyword evidence="6" id="KW-0678">Repressor</keyword>
<evidence type="ECO:0000259" key="13">
    <source>
        <dbReference type="PROSITE" id="PS50102"/>
    </source>
</evidence>
<organism evidence="14 15">
    <name type="scientific">Dimorphilus gyrociliatus</name>
    <dbReference type="NCBI Taxonomy" id="2664684"/>
    <lineage>
        <taxon>Eukaryota</taxon>
        <taxon>Metazoa</taxon>
        <taxon>Spiralia</taxon>
        <taxon>Lophotrochozoa</taxon>
        <taxon>Annelida</taxon>
        <taxon>Polychaeta</taxon>
        <taxon>Polychaeta incertae sedis</taxon>
        <taxon>Dinophilidae</taxon>
        <taxon>Dimorphilus</taxon>
    </lineage>
</organism>